<dbReference type="OrthoDB" id="3275594at2"/>
<reference evidence="1 2" key="1">
    <citation type="submission" date="2013-02" db="EMBL/GenBank/DDBJ databases">
        <title>Draft genome sequence of Amycolatopsis vancoresmycina strain DSM 44592T.</title>
        <authorList>
            <person name="Kumar S."/>
            <person name="Kaur N."/>
            <person name="Kaur C."/>
            <person name="Raghava G.P.S."/>
            <person name="Mayilraj S."/>
        </authorList>
    </citation>
    <scope>NUCLEOTIDE SEQUENCE [LARGE SCALE GENOMIC DNA]</scope>
    <source>
        <strain evidence="1 2">DSM 44592</strain>
    </source>
</reference>
<keyword evidence="2" id="KW-1185">Reference proteome</keyword>
<gene>
    <name evidence="1" type="ORF">H480_19248</name>
</gene>
<sequence>MTTDPTVWKIAIRDDIRARMVTNPDPYWAKTESEKDWLLSNMIKRPREDYDVVEVLGPIDRAIDDEQERWERVRAELRNGGRP</sequence>
<dbReference type="EMBL" id="AOUO01000254">
    <property type="protein sequence ID" value="EOD66891.1"/>
    <property type="molecule type" value="Genomic_DNA"/>
</dbReference>
<protein>
    <submittedName>
        <fullName evidence="1">Uncharacterized protein</fullName>
    </submittedName>
</protein>
<evidence type="ECO:0000313" key="1">
    <source>
        <dbReference type="EMBL" id="EOD66891.1"/>
    </source>
</evidence>
<dbReference type="RefSeq" id="WP_003087109.1">
    <property type="nucleotide sequence ID" value="NZ_AOUO01000254.1"/>
</dbReference>
<dbReference type="PATRIC" id="fig|1292037.4.peg.3672"/>
<dbReference type="AlphaFoldDB" id="R1I2Z3"/>
<evidence type="ECO:0000313" key="2">
    <source>
        <dbReference type="Proteomes" id="UP000014139"/>
    </source>
</evidence>
<organism evidence="1 2">
    <name type="scientific">Amycolatopsis vancoresmycina DSM 44592</name>
    <dbReference type="NCBI Taxonomy" id="1292037"/>
    <lineage>
        <taxon>Bacteria</taxon>
        <taxon>Bacillati</taxon>
        <taxon>Actinomycetota</taxon>
        <taxon>Actinomycetes</taxon>
        <taxon>Pseudonocardiales</taxon>
        <taxon>Pseudonocardiaceae</taxon>
        <taxon>Amycolatopsis</taxon>
    </lineage>
</organism>
<proteinExistence type="predicted"/>
<comment type="caution">
    <text evidence="1">The sequence shown here is derived from an EMBL/GenBank/DDBJ whole genome shotgun (WGS) entry which is preliminary data.</text>
</comment>
<name>R1I2Z3_9PSEU</name>
<dbReference type="Proteomes" id="UP000014139">
    <property type="component" value="Unassembled WGS sequence"/>
</dbReference>
<accession>R1I2Z3</accession>